<dbReference type="GO" id="GO:0015562">
    <property type="term" value="F:efflux transmembrane transporter activity"/>
    <property type="evidence" value="ECO:0007669"/>
    <property type="project" value="TreeGrafter"/>
</dbReference>
<dbReference type="PANTHER" id="PTHR30469:SF15">
    <property type="entry name" value="HLYD FAMILY OF SECRETION PROTEINS"/>
    <property type="match status" value="1"/>
</dbReference>
<reference evidence="5 6" key="1">
    <citation type="submission" date="2020-02" db="EMBL/GenBank/DDBJ databases">
        <title>Genome sequencing for Kineobactrum sp. M2.</title>
        <authorList>
            <person name="Park S.-J."/>
        </authorList>
    </citation>
    <scope>NUCLEOTIDE SEQUENCE [LARGE SCALE GENOMIC DNA]</scope>
    <source>
        <strain evidence="5 6">M2</strain>
    </source>
</reference>
<evidence type="ECO:0000259" key="4">
    <source>
        <dbReference type="Pfam" id="PF25954"/>
    </source>
</evidence>
<dbReference type="Pfam" id="PF25954">
    <property type="entry name" value="Beta-barrel_RND_2"/>
    <property type="match status" value="1"/>
</dbReference>
<dbReference type="InterPro" id="IPR006143">
    <property type="entry name" value="RND_pump_MFP"/>
</dbReference>
<evidence type="ECO:0000256" key="1">
    <source>
        <dbReference type="ARBA" id="ARBA00009477"/>
    </source>
</evidence>
<dbReference type="InterPro" id="IPR058625">
    <property type="entry name" value="MdtA-like_BSH"/>
</dbReference>
<dbReference type="Gene3D" id="2.40.420.20">
    <property type="match status" value="1"/>
</dbReference>
<organism evidence="5 6">
    <name type="scientific">Kineobactrum salinum</name>
    <dbReference type="NCBI Taxonomy" id="2708301"/>
    <lineage>
        <taxon>Bacteria</taxon>
        <taxon>Pseudomonadati</taxon>
        <taxon>Pseudomonadota</taxon>
        <taxon>Gammaproteobacteria</taxon>
        <taxon>Cellvibrionales</taxon>
        <taxon>Halieaceae</taxon>
        <taxon>Kineobactrum</taxon>
    </lineage>
</organism>
<dbReference type="PANTHER" id="PTHR30469">
    <property type="entry name" value="MULTIDRUG RESISTANCE PROTEIN MDTA"/>
    <property type="match status" value="1"/>
</dbReference>
<evidence type="ECO:0000313" key="6">
    <source>
        <dbReference type="Proteomes" id="UP000477680"/>
    </source>
</evidence>
<keyword evidence="6" id="KW-1185">Reference proteome</keyword>
<accession>A0A6C0TXQ9</accession>
<evidence type="ECO:0000313" key="5">
    <source>
        <dbReference type="EMBL" id="QIB64581.1"/>
    </source>
</evidence>
<dbReference type="Gene3D" id="1.10.287.470">
    <property type="entry name" value="Helix hairpin bin"/>
    <property type="match status" value="1"/>
</dbReference>
<dbReference type="NCBIfam" id="TIGR01730">
    <property type="entry name" value="RND_mfp"/>
    <property type="match status" value="1"/>
</dbReference>
<keyword evidence="2" id="KW-0175">Coiled coil</keyword>
<name>A0A6C0TXQ9_9GAMM</name>
<dbReference type="KEGG" id="kim:G3T16_03375"/>
<dbReference type="RefSeq" id="WP_163493831.1">
    <property type="nucleotide sequence ID" value="NZ_CP048711.1"/>
</dbReference>
<sequence>MAYEIIRLPLVRVCHKHVQGGDVPRLKNSRLRWFTVLALVLAGNLLLVPRLLAEGVPVVTARVGERPILRELRLTGTVTAQRRARLSVAVSGLVAELTVEEGDRVEAGALLLQMDPELARIRLATAEAGADQARVRLQDARRRLEEARQLLPQRGIAETAVRDLEAEVEQARSLAAGARAEAELQRALLKRHDLRAPFAGVISAKLTDPGEWLDPGQAVFDLVGLQSLRLDFSVAEDYLTWIEAGTAVEFALGAMPGERYRGTVRSVVPVAEPGARTFLLRVQPDREALQELLPGMSATALLSLETGRSGLTVSRDATLRYPDGRVVVWTVDESEDGLVAREQVVSPGVSFEGLVEIRAGLEAGDRVVVRGNESLRNGQRITLVDSPRQR</sequence>
<dbReference type="InterPro" id="IPR058792">
    <property type="entry name" value="Beta-barrel_RND_2"/>
</dbReference>
<dbReference type="Pfam" id="PF25917">
    <property type="entry name" value="BSH_RND"/>
    <property type="match status" value="1"/>
</dbReference>
<dbReference type="GO" id="GO:1990281">
    <property type="term" value="C:efflux pump complex"/>
    <property type="evidence" value="ECO:0007669"/>
    <property type="project" value="TreeGrafter"/>
</dbReference>
<evidence type="ECO:0000259" key="3">
    <source>
        <dbReference type="Pfam" id="PF25917"/>
    </source>
</evidence>
<comment type="similarity">
    <text evidence="1">Belongs to the membrane fusion protein (MFP) (TC 8.A.1) family.</text>
</comment>
<gene>
    <name evidence="5" type="ORF">G3T16_03375</name>
</gene>
<dbReference type="Gene3D" id="2.40.50.100">
    <property type="match status" value="1"/>
</dbReference>
<evidence type="ECO:0000256" key="2">
    <source>
        <dbReference type="SAM" id="Coils"/>
    </source>
</evidence>
<proteinExistence type="inferred from homology"/>
<dbReference type="SUPFAM" id="SSF111369">
    <property type="entry name" value="HlyD-like secretion proteins"/>
    <property type="match status" value="1"/>
</dbReference>
<dbReference type="AlphaFoldDB" id="A0A6C0TXQ9"/>
<dbReference type="Proteomes" id="UP000477680">
    <property type="component" value="Chromosome"/>
</dbReference>
<protein>
    <submittedName>
        <fullName evidence="5">Efflux RND transporter periplasmic adaptor subunit</fullName>
    </submittedName>
</protein>
<feature type="domain" description="CusB-like beta-barrel" evidence="4">
    <location>
        <begin position="230"/>
        <end position="303"/>
    </location>
</feature>
<feature type="domain" description="Multidrug resistance protein MdtA-like barrel-sandwich hybrid" evidence="3">
    <location>
        <begin position="85"/>
        <end position="220"/>
    </location>
</feature>
<feature type="coiled-coil region" evidence="2">
    <location>
        <begin position="123"/>
        <end position="181"/>
    </location>
</feature>
<dbReference type="Gene3D" id="2.40.30.170">
    <property type="match status" value="1"/>
</dbReference>
<dbReference type="EMBL" id="CP048711">
    <property type="protein sequence ID" value="QIB64581.1"/>
    <property type="molecule type" value="Genomic_DNA"/>
</dbReference>